<dbReference type="EMBL" id="PXYT01000055">
    <property type="protein sequence ID" value="PSR25411.1"/>
    <property type="molecule type" value="Genomic_DNA"/>
</dbReference>
<feature type="transmembrane region" description="Helical" evidence="1">
    <location>
        <begin position="119"/>
        <end position="142"/>
    </location>
</feature>
<sequence length="193" mass="21574">MESTAVTTESASSAHLIGKLTWWVWIFPAVMVAALIRHSLYWLDFSHVMAGALWTGTDIFMGFILGPILRHLAPDQRRAVISWLIPKTILYVPLLALTTGIAGWFLASWQHMLAPYSPYRPWVFLACSVIALLTIQGFGILLPNSIRAYGELQKSSPDMDKVFRLNRRNNRLAGFQGVLQVAIILVMAHLTVG</sequence>
<feature type="transmembrane region" description="Helical" evidence="1">
    <location>
        <begin position="20"/>
        <end position="42"/>
    </location>
</feature>
<protein>
    <recommendedName>
        <fullName evidence="4">DUF4149 domain-containing protein</fullName>
    </recommendedName>
</protein>
<dbReference type="AlphaFoldDB" id="A0A2T2WT44"/>
<evidence type="ECO:0000313" key="2">
    <source>
        <dbReference type="EMBL" id="PSR25411.1"/>
    </source>
</evidence>
<reference evidence="2 3" key="1">
    <citation type="journal article" date="2014" name="BMC Genomics">
        <title>Comparison of environmental and isolate Sulfobacillus genomes reveals diverse carbon, sulfur, nitrogen, and hydrogen metabolisms.</title>
        <authorList>
            <person name="Justice N.B."/>
            <person name="Norman A."/>
            <person name="Brown C.T."/>
            <person name="Singh A."/>
            <person name="Thomas B.C."/>
            <person name="Banfield J.F."/>
        </authorList>
    </citation>
    <scope>NUCLEOTIDE SEQUENCE [LARGE SCALE GENOMIC DNA]</scope>
    <source>
        <strain evidence="2">AMDSBA1</strain>
    </source>
</reference>
<keyword evidence="1" id="KW-0472">Membrane</keyword>
<name>A0A2T2WT44_9FIRM</name>
<keyword evidence="1" id="KW-0812">Transmembrane</keyword>
<feature type="transmembrane region" description="Helical" evidence="1">
    <location>
        <begin position="89"/>
        <end position="107"/>
    </location>
</feature>
<comment type="caution">
    <text evidence="2">The sequence shown here is derived from an EMBL/GenBank/DDBJ whole genome shotgun (WGS) entry which is preliminary data.</text>
</comment>
<evidence type="ECO:0000256" key="1">
    <source>
        <dbReference type="SAM" id="Phobius"/>
    </source>
</evidence>
<keyword evidence="1" id="KW-1133">Transmembrane helix</keyword>
<gene>
    <name evidence="2" type="ORF">C7B43_16925</name>
</gene>
<feature type="transmembrane region" description="Helical" evidence="1">
    <location>
        <begin position="172"/>
        <end position="192"/>
    </location>
</feature>
<dbReference type="Proteomes" id="UP000242699">
    <property type="component" value="Unassembled WGS sequence"/>
</dbReference>
<organism evidence="2 3">
    <name type="scientific">Sulfobacillus benefaciens</name>
    <dbReference type="NCBI Taxonomy" id="453960"/>
    <lineage>
        <taxon>Bacteria</taxon>
        <taxon>Bacillati</taxon>
        <taxon>Bacillota</taxon>
        <taxon>Clostridia</taxon>
        <taxon>Eubacteriales</taxon>
        <taxon>Clostridiales Family XVII. Incertae Sedis</taxon>
        <taxon>Sulfobacillus</taxon>
    </lineage>
</organism>
<evidence type="ECO:0008006" key="4">
    <source>
        <dbReference type="Google" id="ProtNLM"/>
    </source>
</evidence>
<proteinExistence type="predicted"/>
<evidence type="ECO:0000313" key="3">
    <source>
        <dbReference type="Proteomes" id="UP000242699"/>
    </source>
</evidence>
<accession>A0A2T2WT44</accession>
<feature type="transmembrane region" description="Helical" evidence="1">
    <location>
        <begin position="48"/>
        <end position="69"/>
    </location>
</feature>